<dbReference type="PROSITE" id="PS50089">
    <property type="entry name" value="ZF_RING_2"/>
    <property type="match status" value="1"/>
</dbReference>
<dbReference type="GO" id="GO:0016020">
    <property type="term" value="C:membrane"/>
    <property type="evidence" value="ECO:0007669"/>
    <property type="project" value="UniProtKB-SubCell"/>
</dbReference>
<evidence type="ECO:0000256" key="5">
    <source>
        <dbReference type="ARBA" id="ARBA00022771"/>
    </source>
</evidence>
<gene>
    <name evidence="14" type="ORF">g.14827</name>
</gene>
<evidence type="ECO:0000256" key="1">
    <source>
        <dbReference type="ARBA" id="ARBA00004141"/>
    </source>
</evidence>
<evidence type="ECO:0000256" key="2">
    <source>
        <dbReference type="ARBA" id="ARBA00022679"/>
    </source>
</evidence>
<feature type="domain" description="RING-CH-type" evidence="13">
    <location>
        <begin position="15"/>
        <end position="76"/>
    </location>
</feature>
<evidence type="ECO:0000256" key="4">
    <source>
        <dbReference type="ARBA" id="ARBA00022723"/>
    </source>
</evidence>
<feature type="transmembrane region" description="Helical" evidence="11">
    <location>
        <begin position="131"/>
        <end position="150"/>
    </location>
</feature>
<keyword evidence="2" id="KW-0808">Transferase</keyword>
<dbReference type="PANTHER" id="PTHR46065:SF3">
    <property type="entry name" value="FI20425P1"/>
    <property type="match status" value="1"/>
</dbReference>
<dbReference type="PANTHER" id="PTHR46065">
    <property type="entry name" value="E3 UBIQUITIN-PROTEIN LIGASE MARCH 2/3 FAMILY MEMBER"/>
    <property type="match status" value="1"/>
</dbReference>
<keyword evidence="3 11" id="KW-0812">Transmembrane</keyword>
<keyword evidence="7" id="KW-0862">Zinc</keyword>
<name>A0A1B6EUF8_9HEMI</name>
<evidence type="ECO:0000256" key="3">
    <source>
        <dbReference type="ARBA" id="ARBA00022692"/>
    </source>
</evidence>
<dbReference type="InterPro" id="IPR013083">
    <property type="entry name" value="Znf_RING/FYVE/PHD"/>
</dbReference>
<keyword evidence="5 10" id="KW-0863">Zinc-finger</keyword>
<dbReference type="Pfam" id="PF12906">
    <property type="entry name" value="RINGv"/>
    <property type="match status" value="1"/>
</dbReference>
<dbReference type="GO" id="GO:0008270">
    <property type="term" value="F:zinc ion binding"/>
    <property type="evidence" value="ECO:0007669"/>
    <property type="project" value="UniProtKB-KW"/>
</dbReference>
<dbReference type="AlphaFoldDB" id="A0A1B6EUF8"/>
<dbReference type="InterPro" id="IPR011016">
    <property type="entry name" value="Znf_RING-CH"/>
</dbReference>
<evidence type="ECO:0000256" key="10">
    <source>
        <dbReference type="PROSITE-ProRule" id="PRU00175"/>
    </source>
</evidence>
<dbReference type="SUPFAM" id="SSF57850">
    <property type="entry name" value="RING/U-box"/>
    <property type="match status" value="1"/>
</dbReference>
<accession>A0A1B6EUF8</accession>
<feature type="domain" description="RING-type" evidence="12">
    <location>
        <begin position="23"/>
        <end position="70"/>
    </location>
</feature>
<protein>
    <submittedName>
        <fullName evidence="14">Uncharacterized protein</fullName>
    </submittedName>
</protein>
<evidence type="ECO:0000256" key="8">
    <source>
        <dbReference type="ARBA" id="ARBA00022989"/>
    </source>
</evidence>
<proteinExistence type="predicted"/>
<evidence type="ECO:0000256" key="7">
    <source>
        <dbReference type="ARBA" id="ARBA00022833"/>
    </source>
</evidence>
<evidence type="ECO:0000313" key="14">
    <source>
        <dbReference type="EMBL" id="JAS41353.1"/>
    </source>
</evidence>
<evidence type="ECO:0000256" key="6">
    <source>
        <dbReference type="ARBA" id="ARBA00022786"/>
    </source>
</evidence>
<sequence length="168" mass="19763">QNWKKTMESASNKTLFYDKLKFCRICLDSDNTEDLIKSPCDCRGSLSNVHISCMEKWFNTSSRTSCDICHTEMKTSKVRRSFLETFGKELSKPVLDWSKVILAILMVPLNYLGRIFGYWSYDSRPDSFCNILIVLFLGYFLCKLLFFTYIRWRTDYRIVWTASKDGSE</sequence>
<dbReference type="InterPro" id="IPR001841">
    <property type="entry name" value="Znf_RING"/>
</dbReference>
<feature type="non-terminal residue" evidence="14">
    <location>
        <position position="1"/>
    </location>
</feature>
<feature type="transmembrane region" description="Helical" evidence="11">
    <location>
        <begin position="100"/>
        <end position="119"/>
    </location>
</feature>
<dbReference type="Gene3D" id="3.30.40.10">
    <property type="entry name" value="Zinc/RING finger domain, C3HC4 (zinc finger)"/>
    <property type="match status" value="1"/>
</dbReference>
<evidence type="ECO:0000256" key="11">
    <source>
        <dbReference type="SAM" id="Phobius"/>
    </source>
</evidence>
<evidence type="ECO:0000259" key="13">
    <source>
        <dbReference type="PROSITE" id="PS51292"/>
    </source>
</evidence>
<dbReference type="SMART" id="SM00744">
    <property type="entry name" value="RINGv"/>
    <property type="match status" value="1"/>
</dbReference>
<dbReference type="EMBL" id="GECZ01028416">
    <property type="protein sequence ID" value="JAS41353.1"/>
    <property type="molecule type" value="Transcribed_RNA"/>
</dbReference>
<evidence type="ECO:0000259" key="12">
    <source>
        <dbReference type="PROSITE" id="PS50089"/>
    </source>
</evidence>
<dbReference type="PROSITE" id="PS51292">
    <property type="entry name" value="ZF_RING_CH"/>
    <property type="match status" value="1"/>
</dbReference>
<keyword evidence="6" id="KW-0833">Ubl conjugation pathway</keyword>
<keyword evidence="8 11" id="KW-1133">Transmembrane helix</keyword>
<organism evidence="14">
    <name type="scientific">Cuerna arida</name>
    <dbReference type="NCBI Taxonomy" id="1464854"/>
    <lineage>
        <taxon>Eukaryota</taxon>
        <taxon>Metazoa</taxon>
        <taxon>Ecdysozoa</taxon>
        <taxon>Arthropoda</taxon>
        <taxon>Hexapoda</taxon>
        <taxon>Insecta</taxon>
        <taxon>Pterygota</taxon>
        <taxon>Neoptera</taxon>
        <taxon>Paraneoptera</taxon>
        <taxon>Hemiptera</taxon>
        <taxon>Auchenorrhyncha</taxon>
        <taxon>Membracoidea</taxon>
        <taxon>Cicadellidae</taxon>
        <taxon>Cicadellinae</taxon>
        <taxon>Proconiini</taxon>
        <taxon>Cuerna</taxon>
    </lineage>
</organism>
<dbReference type="GO" id="GO:0016740">
    <property type="term" value="F:transferase activity"/>
    <property type="evidence" value="ECO:0007669"/>
    <property type="project" value="UniProtKB-KW"/>
</dbReference>
<keyword evidence="9 11" id="KW-0472">Membrane</keyword>
<comment type="subcellular location">
    <subcellularLocation>
        <location evidence="1">Membrane</location>
        <topology evidence="1">Multi-pass membrane protein</topology>
    </subcellularLocation>
</comment>
<evidence type="ECO:0000256" key="9">
    <source>
        <dbReference type="ARBA" id="ARBA00023136"/>
    </source>
</evidence>
<keyword evidence="4" id="KW-0479">Metal-binding</keyword>
<reference evidence="14" key="1">
    <citation type="submission" date="2015-11" db="EMBL/GenBank/DDBJ databases">
        <title>De novo transcriptome assembly of four potential Pierce s Disease insect vectors from Arizona vineyards.</title>
        <authorList>
            <person name="Tassone E.E."/>
        </authorList>
    </citation>
    <scope>NUCLEOTIDE SEQUENCE</scope>
</reference>